<name>A0AAN7A9F6_9PEZI</name>
<keyword evidence="3" id="KW-1185">Reference proteome</keyword>
<dbReference type="AlphaFoldDB" id="A0AAN7A9F6"/>
<proteinExistence type="predicted"/>
<protein>
    <submittedName>
        <fullName evidence="2">Uncharacterized protein</fullName>
    </submittedName>
</protein>
<evidence type="ECO:0000313" key="2">
    <source>
        <dbReference type="EMBL" id="KAK4178000.1"/>
    </source>
</evidence>
<dbReference type="EMBL" id="MU866149">
    <property type="protein sequence ID" value="KAK4178000.1"/>
    <property type="molecule type" value="Genomic_DNA"/>
</dbReference>
<accession>A0AAN7A9F6</accession>
<reference evidence="2" key="1">
    <citation type="journal article" date="2023" name="Mol. Phylogenet. Evol.">
        <title>Genome-scale phylogeny and comparative genomics of the fungal order Sordariales.</title>
        <authorList>
            <person name="Hensen N."/>
            <person name="Bonometti L."/>
            <person name="Westerberg I."/>
            <person name="Brannstrom I.O."/>
            <person name="Guillou S."/>
            <person name="Cros-Aarteil S."/>
            <person name="Calhoun S."/>
            <person name="Haridas S."/>
            <person name="Kuo A."/>
            <person name="Mondo S."/>
            <person name="Pangilinan J."/>
            <person name="Riley R."/>
            <person name="LaButti K."/>
            <person name="Andreopoulos B."/>
            <person name="Lipzen A."/>
            <person name="Chen C."/>
            <person name="Yan M."/>
            <person name="Daum C."/>
            <person name="Ng V."/>
            <person name="Clum A."/>
            <person name="Steindorff A."/>
            <person name="Ohm R.A."/>
            <person name="Martin F."/>
            <person name="Silar P."/>
            <person name="Natvig D.O."/>
            <person name="Lalanne C."/>
            <person name="Gautier V."/>
            <person name="Ament-Velasquez S.L."/>
            <person name="Kruys A."/>
            <person name="Hutchinson M.I."/>
            <person name="Powell A.J."/>
            <person name="Barry K."/>
            <person name="Miller A.N."/>
            <person name="Grigoriev I.V."/>
            <person name="Debuchy R."/>
            <person name="Gladieux P."/>
            <person name="Hiltunen Thoren M."/>
            <person name="Johannesson H."/>
        </authorList>
    </citation>
    <scope>NUCLEOTIDE SEQUENCE</scope>
    <source>
        <strain evidence="2">CBS 892.96</strain>
    </source>
</reference>
<comment type="caution">
    <text evidence="2">The sequence shown here is derived from an EMBL/GenBank/DDBJ whole genome shotgun (WGS) entry which is preliminary data.</text>
</comment>
<dbReference type="Proteomes" id="UP001302321">
    <property type="component" value="Unassembled WGS sequence"/>
</dbReference>
<keyword evidence="1" id="KW-0472">Membrane</keyword>
<sequence length="80" mass="9487">MAFTVDRAQLSWSGYLYHLEQEPGPLHSTSEAVAFIFLLFFPFFVQFYVDLFVQHRLYLGQRTRKKQCSPAPGTQRYHDR</sequence>
<organism evidence="2 3">
    <name type="scientific">Triangularia setosa</name>
    <dbReference type="NCBI Taxonomy" id="2587417"/>
    <lineage>
        <taxon>Eukaryota</taxon>
        <taxon>Fungi</taxon>
        <taxon>Dikarya</taxon>
        <taxon>Ascomycota</taxon>
        <taxon>Pezizomycotina</taxon>
        <taxon>Sordariomycetes</taxon>
        <taxon>Sordariomycetidae</taxon>
        <taxon>Sordariales</taxon>
        <taxon>Podosporaceae</taxon>
        <taxon>Triangularia</taxon>
    </lineage>
</organism>
<feature type="transmembrane region" description="Helical" evidence="1">
    <location>
        <begin position="32"/>
        <end position="53"/>
    </location>
</feature>
<gene>
    <name evidence="2" type="ORF">QBC36DRAFT_183662</name>
</gene>
<reference evidence="2" key="2">
    <citation type="submission" date="2023-05" db="EMBL/GenBank/DDBJ databases">
        <authorList>
            <consortium name="Lawrence Berkeley National Laboratory"/>
            <person name="Steindorff A."/>
            <person name="Hensen N."/>
            <person name="Bonometti L."/>
            <person name="Westerberg I."/>
            <person name="Brannstrom I.O."/>
            <person name="Guillou S."/>
            <person name="Cros-Aarteil S."/>
            <person name="Calhoun S."/>
            <person name="Haridas S."/>
            <person name="Kuo A."/>
            <person name="Mondo S."/>
            <person name="Pangilinan J."/>
            <person name="Riley R."/>
            <person name="Labutti K."/>
            <person name="Andreopoulos B."/>
            <person name="Lipzen A."/>
            <person name="Chen C."/>
            <person name="Yanf M."/>
            <person name="Daum C."/>
            <person name="Ng V."/>
            <person name="Clum A."/>
            <person name="Ohm R."/>
            <person name="Martin F."/>
            <person name="Silar P."/>
            <person name="Natvig D."/>
            <person name="Lalanne C."/>
            <person name="Gautier V."/>
            <person name="Ament-Velasquez S.L."/>
            <person name="Kruys A."/>
            <person name="Hutchinson M.I."/>
            <person name="Powell A.J."/>
            <person name="Barry K."/>
            <person name="Miller A.N."/>
            <person name="Grigoriev I.V."/>
            <person name="Debuchy R."/>
            <person name="Gladieux P."/>
            <person name="Thoren M.H."/>
            <person name="Johannesson H."/>
        </authorList>
    </citation>
    <scope>NUCLEOTIDE SEQUENCE</scope>
    <source>
        <strain evidence="2">CBS 892.96</strain>
    </source>
</reference>
<keyword evidence="1" id="KW-0812">Transmembrane</keyword>
<evidence type="ECO:0000313" key="3">
    <source>
        <dbReference type="Proteomes" id="UP001302321"/>
    </source>
</evidence>
<evidence type="ECO:0000256" key="1">
    <source>
        <dbReference type="SAM" id="Phobius"/>
    </source>
</evidence>
<keyword evidence="1" id="KW-1133">Transmembrane helix</keyword>